<feature type="binding site" evidence="5">
    <location>
        <position position="60"/>
    </location>
    <ligand>
        <name>Ca(2+)</name>
        <dbReference type="ChEBI" id="CHEBI:29108"/>
    </ligand>
</feature>
<dbReference type="GO" id="GO:0005543">
    <property type="term" value="F:phospholipid binding"/>
    <property type="evidence" value="ECO:0007669"/>
    <property type="project" value="TreeGrafter"/>
</dbReference>
<name>A0AAJ7TKH1_PETMA</name>
<sequence>MSVWLNALLLAFIFTQAGGYSSHAVSPAKERRNILQFGRLIECVVGIYPLEYNGYGCYCGMGGHGRPVDKTDWCCHAHDCCYGKAIKAGCNPYMKYYNYECNSMQATCSEQNDDCAKLVCGCDLQAAQCFRSAQFDNNFVAWPNEECYGATPACP</sequence>
<evidence type="ECO:0000256" key="2">
    <source>
        <dbReference type="ARBA" id="ARBA00022525"/>
    </source>
</evidence>
<feature type="active site" evidence="4">
    <location>
        <position position="78"/>
    </location>
</feature>
<dbReference type="GO" id="GO:0050482">
    <property type="term" value="P:arachidonate secretion"/>
    <property type="evidence" value="ECO:0007669"/>
    <property type="project" value="InterPro"/>
</dbReference>
<proteinExistence type="inferred from homology"/>
<keyword evidence="10" id="KW-1185">Reference proteome</keyword>
<dbReference type="Gene3D" id="1.20.90.10">
    <property type="entry name" value="Phospholipase A2 domain"/>
    <property type="match status" value="1"/>
</dbReference>
<dbReference type="PRINTS" id="PR00389">
    <property type="entry name" value="PHPHLIPASEA2"/>
</dbReference>
<dbReference type="PANTHER" id="PTHR11716">
    <property type="entry name" value="PHOSPHOLIPASE A2 FAMILY MEMBER"/>
    <property type="match status" value="1"/>
</dbReference>
<dbReference type="GO" id="GO:0016042">
    <property type="term" value="P:lipid catabolic process"/>
    <property type="evidence" value="ECO:0007669"/>
    <property type="project" value="InterPro"/>
</dbReference>
<dbReference type="GeneID" id="116946991"/>
<accession>A0AAJ7TKH1</accession>
<evidence type="ECO:0000256" key="8">
    <source>
        <dbReference type="RuleBase" id="RU361236"/>
    </source>
</evidence>
<feature type="disulfide bond" evidence="6">
    <location>
        <begin position="81"/>
        <end position="122"/>
    </location>
</feature>
<evidence type="ECO:0000256" key="3">
    <source>
        <dbReference type="ARBA" id="ARBA00023157"/>
    </source>
</evidence>
<comment type="cofactor">
    <cofactor evidence="5">
        <name>Ca(2+)</name>
        <dbReference type="ChEBI" id="CHEBI:29108"/>
    </cofactor>
    <text evidence="5">Binds 1 Ca(2+) ion per subunit.</text>
</comment>
<dbReference type="RefSeq" id="XP_032818207.1">
    <property type="nucleotide sequence ID" value="XM_032962316.1"/>
</dbReference>
<dbReference type="KEGG" id="pmrn:116946991"/>
<evidence type="ECO:0000313" key="11">
    <source>
        <dbReference type="RefSeq" id="XP_032818207.1"/>
    </source>
</evidence>
<dbReference type="EC" id="3.1.1.4" evidence="8"/>
<dbReference type="InterPro" id="IPR001211">
    <property type="entry name" value="PLA2"/>
</dbReference>
<dbReference type="FunFam" id="1.20.90.10:FF:000001">
    <property type="entry name" value="Basic phospholipase A2 homolog"/>
    <property type="match status" value="1"/>
</dbReference>
<feature type="disulfide bond" evidence="6">
    <location>
        <begin position="80"/>
        <end position="154"/>
    </location>
</feature>
<feature type="binding site" evidence="5">
    <location>
        <position position="58"/>
    </location>
    <ligand>
        <name>Ca(2+)</name>
        <dbReference type="ChEBI" id="CHEBI:29108"/>
    </ligand>
</feature>
<dbReference type="CDD" id="cd00125">
    <property type="entry name" value="PLA2c"/>
    <property type="match status" value="1"/>
</dbReference>
<evidence type="ECO:0000256" key="5">
    <source>
        <dbReference type="PIRSR" id="PIRSR601211-2"/>
    </source>
</evidence>
<feature type="disulfide bond" evidence="6">
    <location>
        <begin position="108"/>
        <end position="120"/>
    </location>
</feature>
<evidence type="ECO:0000259" key="9">
    <source>
        <dbReference type="SMART" id="SM00085"/>
    </source>
</evidence>
<feature type="active site" evidence="4">
    <location>
        <position position="123"/>
    </location>
</feature>
<evidence type="ECO:0000313" key="10">
    <source>
        <dbReference type="Proteomes" id="UP001318040"/>
    </source>
</evidence>
<dbReference type="SUPFAM" id="SSF48619">
    <property type="entry name" value="Phospholipase A2, PLA2"/>
    <property type="match status" value="1"/>
</dbReference>
<dbReference type="GO" id="GO:0005509">
    <property type="term" value="F:calcium ion binding"/>
    <property type="evidence" value="ECO:0007669"/>
    <property type="project" value="InterPro"/>
</dbReference>
<gene>
    <name evidence="11" type="primary">LOC116946991</name>
</gene>
<keyword evidence="8" id="KW-0378">Hydrolase</keyword>
<feature type="chain" id="PRO_5042318251" description="Phospholipase A2" evidence="8">
    <location>
        <begin position="20"/>
        <end position="155"/>
    </location>
</feature>
<dbReference type="Proteomes" id="UP001318040">
    <property type="component" value="Chromosome 28"/>
</dbReference>
<evidence type="ECO:0000256" key="4">
    <source>
        <dbReference type="PIRSR" id="PIRSR601211-1"/>
    </source>
</evidence>
<feature type="signal peptide" evidence="8">
    <location>
        <begin position="1"/>
        <end position="19"/>
    </location>
</feature>
<dbReference type="InterPro" id="IPR033113">
    <property type="entry name" value="PLA2_histidine"/>
</dbReference>
<dbReference type="InterPro" id="IPR016090">
    <property type="entry name" value="PLA2-like_dom"/>
</dbReference>
<feature type="disulfide bond" evidence="6">
    <location>
        <begin position="90"/>
        <end position="115"/>
    </location>
</feature>
<evidence type="ECO:0000256" key="6">
    <source>
        <dbReference type="PIRSR" id="PIRSR601211-3"/>
    </source>
</evidence>
<dbReference type="PROSITE" id="PS00118">
    <property type="entry name" value="PA2_HIS"/>
    <property type="match status" value="1"/>
</dbReference>
<reference evidence="11" key="1">
    <citation type="submission" date="2025-08" db="UniProtKB">
        <authorList>
            <consortium name="RefSeq"/>
        </authorList>
    </citation>
    <scope>IDENTIFICATION</scope>
    <source>
        <tissue evidence="11">Sperm</tissue>
    </source>
</reference>
<dbReference type="PANTHER" id="PTHR11716:SF100">
    <property type="entry name" value="PHOSPHOLIPASE A2"/>
    <property type="match status" value="1"/>
</dbReference>
<evidence type="ECO:0000256" key="1">
    <source>
        <dbReference type="ARBA" id="ARBA00004613"/>
    </source>
</evidence>
<dbReference type="GO" id="GO:0006644">
    <property type="term" value="P:phospholipid metabolic process"/>
    <property type="evidence" value="ECO:0007669"/>
    <property type="project" value="InterPro"/>
</dbReference>
<dbReference type="AlphaFoldDB" id="A0AAJ7TKH1"/>
<evidence type="ECO:0000256" key="7">
    <source>
        <dbReference type="RuleBase" id="RU003654"/>
    </source>
</evidence>
<keyword evidence="5 8" id="KW-0106">Calcium</keyword>
<dbReference type="GO" id="GO:0005576">
    <property type="term" value="C:extracellular region"/>
    <property type="evidence" value="ECO:0007669"/>
    <property type="project" value="UniProtKB-SubCell"/>
</dbReference>
<dbReference type="Pfam" id="PF00068">
    <property type="entry name" value="Phospholip_A2_1"/>
    <property type="match status" value="1"/>
</dbReference>
<dbReference type="SMART" id="SM00085">
    <property type="entry name" value="PA2c"/>
    <property type="match status" value="1"/>
</dbReference>
<keyword evidence="8" id="KW-0732">Signal</keyword>
<organism evidence="10 11">
    <name type="scientific">Petromyzon marinus</name>
    <name type="common">Sea lamprey</name>
    <dbReference type="NCBI Taxonomy" id="7757"/>
    <lineage>
        <taxon>Eukaryota</taxon>
        <taxon>Metazoa</taxon>
        <taxon>Chordata</taxon>
        <taxon>Craniata</taxon>
        <taxon>Vertebrata</taxon>
        <taxon>Cyclostomata</taxon>
        <taxon>Hyperoartia</taxon>
        <taxon>Petromyzontiformes</taxon>
        <taxon>Petromyzontidae</taxon>
        <taxon>Petromyzon</taxon>
    </lineage>
</organism>
<keyword evidence="5" id="KW-0479">Metal-binding</keyword>
<feature type="disulfide bond" evidence="6">
    <location>
        <begin position="59"/>
        <end position="75"/>
    </location>
</feature>
<comment type="catalytic activity">
    <reaction evidence="8">
        <text>a 1,2-diacyl-sn-glycero-3-phosphocholine + H2O = a 1-acyl-sn-glycero-3-phosphocholine + a fatty acid + H(+)</text>
        <dbReference type="Rhea" id="RHEA:15801"/>
        <dbReference type="ChEBI" id="CHEBI:15377"/>
        <dbReference type="ChEBI" id="CHEBI:15378"/>
        <dbReference type="ChEBI" id="CHEBI:28868"/>
        <dbReference type="ChEBI" id="CHEBI:57643"/>
        <dbReference type="ChEBI" id="CHEBI:58168"/>
        <dbReference type="EC" id="3.1.1.4"/>
    </reaction>
</comment>
<comment type="subcellular location">
    <subcellularLocation>
        <location evidence="1 8">Secreted</location>
    </subcellularLocation>
</comment>
<keyword evidence="3 6" id="KW-1015">Disulfide bond</keyword>
<feature type="domain" description="Phospholipase A2-like central" evidence="9">
    <location>
        <begin position="33"/>
        <end position="148"/>
    </location>
</feature>
<feature type="binding site" evidence="5">
    <location>
        <position position="62"/>
    </location>
    <ligand>
        <name>Ca(2+)</name>
        <dbReference type="ChEBI" id="CHEBI:29108"/>
    </ligand>
</feature>
<comment type="similarity">
    <text evidence="7">Belongs to the phospholipase A2 family.</text>
</comment>
<keyword evidence="2 8" id="KW-0964">Secreted</keyword>
<feature type="disulfide bond" evidence="6">
    <location>
        <begin position="74"/>
        <end position="129"/>
    </location>
</feature>
<protein>
    <recommendedName>
        <fullName evidence="8">Phospholipase A2</fullName>
        <ecNumber evidence="8">3.1.1.4</ecNumber>
    </recommendedName>
</protein>
<feature type="binding site" evidence="5">
    <location>
        <position position="79"/>
    </location>
    <ligand>
        <name>Ca(2+)</name>
        <dbReference type="ChEBI" id="CHEBI:29108"/>
    </ligand>
</feature>
<keyword evidence="8" id="KW-0443">Lipid metabolism</keyword>
<dbReference type="GO" id="GO:0047498">
    <property type="term" value="F:calcium-dependent phospholipase A2 activity"/>
    <property type="evidence" value="ECO:0007669"/>
    <property type="project" value="TreeGrafter"/>
</dbReference>
<dbReference type="InterPro" id="IPR036444">
    <property type="entry name" value="PLipase_A2_dom_sf"/>
</dbReference>